<dbReference type="GO" id="GO:0003676">
    <property type="term" value="F:nucleic acid binding"/>
    <property type="evidence" value="ECO:0007669"/>
    <property type="project" value="InterPro"/>
</dbReference>
<evidence type="ECO:0000256" key="2">
    <source>
        <dbReference type="ARBA" id="ARBA00022679"/>
    </source>
</evidence>
<dbReference type="InterPro" id="IPR002052">
    <property type="entry name" value="DNA_methylase_N6_adenine_CS"/>
</dbReference>
<dbReference type="PANTHER" id="PTHR18895">
    <property type="entry name" value="HEMK METHYLTRANSFERASE"/>
    <property type="match status" value="1"/>
</dbReference>
<dbReference type="Gene3D" id="1.10.8.10">
    <property type="entry name" value="DNA helicase RuvA subunit, C-terminal domain"/>
    <property type="match status" value="1"/>
</dbReference>
<dbReference type="Gene3D" id="3.40.50.150">
    <property type="entry name" value="Vaccinia Virus protein VP39"/>
    <property type="match status" value="1"/>
</dbReference>
<dbReference type="InterPro" id="IPR050320">
    <property type="entry name" value="N5-glutamine_MTase"/>
</dbReference>
<protein>
    <recommendedName>
        <fullName evidence="5">Release factor glutamine methyltransferase</fullName>
        <shortName evidence="5">RF MTase</shortName>
        <ecNumber evidence="5">2.1.1.297</ecNumber>
    </recommendedName>
    <alternativeName>
        <fullName evidence="5">N5-glutamine methyltransferase PrmC</fullName>
    </alternativeName>
    <alternativeName>
        <fullName evidence="5">Protein-(glutamine-N5) MTase PrmC</fullName>
    </alternativeName>
    <alternativeName>
        <fullName evidence="5">Protein-glutamine N-methyltransferase PrmC</fullName>
    </alternativeName>
</protein>
<sequence>MKYIEVFEKYVKALDEKGFKDAKSDVLLLIYEVFDFDFSKWTIFKYDEIKDIKKLDIIESYVAKRLENMPIQYILNKAYFCGLPFFVNENVLIPRFDTEILVEEVLKLADGDKSKKILDMCTGSGAIAIALKSLGGFEKVDALDISDDALEIAKKNAQSLGCDINFLKSDMFSGLTSENKYDIIVSNPPYIKSHVVDSLESEVKDFEPRLALDGDIDGMKFYKIIRDEFIKYLNPEGILALEIGYDEAADIKALFEGFDVSIKKDLANLDRVAVISKNKLT</sequence>
<dbReference type="PATRIC" id="fig|467210.3.peg.1403"/>
<name>A0A133ZPG8_9FIRM</name>
<dbReference type="InterPro" id="IPR007848">
    <property type="entry name" value="Small_mtfrase_dom"/>
</dbReference>
<evidence type="ECO:0000259" key="7">
    <source>
        <dbReference type="Pfam" id="PF17827"/>
    </source>
</evidence>
<evidence type="ECO:0000256" key="1">
    <source>
        <dbReference type="ARBA" id="ARBA00022603"/>
    </source>
</evidence>
<evidence type="ECO:0000256" key="4">
    <source>
        <dbReference type="ARBA" id="ARBA00048391"/>
    </source>
</evidence>
<dbReference type="HAMAP" id="MF_02126">
    <property type="entry name" value="RF_methyltr_PrmC"/>
    <property type="match status" value="1"/>
</dbReference>
<dbReference type="RefSeq" id="WP_060931174.1">
    <property type="nucleotide sequence ID" value="NZ_KQ959828.1"/>
</dbReference>
<evidence type="ECO:0000256" key="3">
    <source>
        <dbReference type="ARBA" id="ARBA00022691"/>
    </source>
</evidence>
<dbReference type="Proteomes" id="UP000070394">
    <property type="component" value="Unassembled WGS sequence"/>
</dbReference>
<proteinExistence type="inferred from homology"/>
<feature type="binding site" evidence="5">
    <location>
        <position position="144"/>
    </location>
    <ligand>
        <name>S-adenosyl-L-methionine</name>
        <dbReference type="ChEBI" id="CHEBI:59789"/>
    </ligand>
</feature>
<comment type="function">
    <text evidence="5">Methylates the class 1 translation termination release factors RF1/PrfA and RF2/PrfB on the glutamine residue of the universally conserved GGQ motif.</text>
</comment>
<gene>
    <name evidence="5" type="primary">prmC</name>
    <name evidence="8" type="ORF">HMPREF1866_01413</name>
</gene>
<comment type="catalytic activity">
    <reaction evidence="4 5">
        <text>L-glutaminyl-[peptide chain release factor] + S-adenosyl-L-methionine = N(5)-methyl-L-glutaminyl-[peptide chain release factor] + S-adenosyl-L-homocysteine + H(+)</text>
        <dbReference type="Rhea" id="RHEA:42896"/>
        <dbReference type="Rhea" id="RHEA-COMP:10271"/>
        <dbReference type="Rhea" id="RHEA-COMP:10272"/>
        <dbReference type="ChEBI" id="CHEBI:15378"/>
        <dbReference type="ChEBI" id="CHEBI:30011"/>
        <dbReference type="ChEBI" id="CHEBI:57856"/>
        <dbReference type="ChEBI" id="CHEBI:59789"/>
        <dbReference type="ChEBI" id="CHEBI:61891"/>
        <dbReference type="EC" id="2.1.1.297"/>
    </reaction>
</comment>
<feature type="domain" description="Methyltransferase small" evidence="6">
    <location>
        <begin position="98"/>
        <end position="195"/>
    </location>
</feature>
<organism evidence="8 9">
    <name type="scientific">Lachnoanaerobaculum saburreum</name>
    <dbReference type="NCBI Taxonomy" id="467210"/>
    <lineage>
        <taxon>Bacteria</taxon>
        <taxon>Bacillati</taxon>
        <taxon>Bacillota</taxon>
        <taxon>Clostridia</taxon>
        <taxon>Lachnospirales</taxon>
        <taxon>Lachnospiraceae</taxon>
        <taxon>Lachnoanaerobaculum</taxon>
    </lineage>
</organism>
<dbReference type="GO" id="GO:0102559">
    <property type="term" value="F:peptide chain release factor N(5)-glutamine methyltransferase activity"/>
    <property type="evidence" value="ECO:0007669"/>
    <property type="project" value="UniProtKB-EC"/>
</dbReference>
<dbReference type="NCBIfam" id="TIGR03534">
    <property type="entry name" value="RF_mod_PrmC"/>
    <property type="match status" value="1"/>
</dbReference>
<dbReference type="OrthoDB" id="9800643at2"/>
<feature type="binding site" evidence="5">
    <location>
        <begin position="187"/>
        <end position="190"/>
    </location>
    <ligand>
        <name>substrate</name>
    </ligand>
</feature>
<dbReference type="AlphaFoldDB" id="A0A133ZPG8"/>
<dbReference type="EC" id="2.1.1.297" evidence="5"/>
<comment type="caution">
    <text evidence="8">The sequence shown here is derived from an EMBL/GenBank/DDBJ whole genome shotgun (WGS) entry which is preliminary data.</text>
</comment>
<dbReference type="GO" id="GO:0032259">
    <property type="term" value="P:methylation"/>
    <property type="evidence" value="ECO:0007669"/>
    <property type="project" value="UniProtKB-KW"/>
</dbReference>
<comment type="caution">
    <text evidence="5">Lacks conserved residue(s) required for the propagation of feature annotation.</text>
</comment>
<keyword evidence="1 5" id="KW-0489">Methyltransferase</keyword>
<evidence type="ECO:0000256" key="5">
    <source>
        <dbReference type="HAMAP-Rule" id="MF_02126"/>
    </source>
</evidence>
<evidence type="ECO:0000259" key="6">
    <source>
        <dbReference type="Pfam" id="PF05175"/>
    </source>
</evidence>
<dbReference type="PANTHER" id="PTHR18895:SF74">
    <property type="entry name" value="MTRF1L RELEASE FACTOR GLUTAMINE METHYLTRANSFERASE"/>
    <property type="match status" value="1"/>
</dbReference>
<keyword evidence="2 5" id="KW-0808">Transferase</keyword>
<keyword evidence="3 5" id="KW-0949">S-adenosyl-L-methionine</keyword>
<dbReference type="InterPro" id="IPR004556">
    <property type="entry name" value="HemK-like"/>
</dbReference>
<comment type="similarity">
    <text evidence="5">Belongs to the protein N5-glutamine methyltransferase family. PrmC subfamily.</text>
</comment>
<dbReference type="Pfam" id="PF17827">
    <property type="entry name" value="PrmC_N"/>
    <property type="match status" value="1"/>
</dbReference>
<dbReference type="NCBIfam" id="TIGR00536">
    <property type="entry name" value="hemK_fam"/>
    <property type="match status" value="1"/>
</dbReference>
<dbReference type="STRING" id="467210.HMPREF1866_01413"/>
<evidence type="ECO:0000313" key="9">
    <source>
        <dbReference type="Proteomes" id="UP000070394"/>
    </source>
</evidence>
<dbReference type="InterPro" id="IPR029063">
    <property type="entry name" value="SAM-dependent_MTases_sf"/>
</dbReference>
<evidence type="ECO:0000313" key="8">
    <source>
        <dbReference type="EMBL" id="KXB57331.1"/>
    </source>
</evidence>
<feature type="binding site" evidence="5">
    <location>
        <position position="187"/>
    </location>
    <ligand>
        <name>S-adenosyl-L-methionine</name>
        <dbReference type="ChEBI" id="CHEBI:59789"/>
    </ligand>
</feature>
<reference evidence="9" key="1">
    <citation type="submission" date="2016-01" db="EMBL/GenBank/DDBJ databases">
        <authorList>
            <person name="Mitreva M."/>
            <person name="Pepin K.H."/>
            <person name="Mihindukulasuriya K.A."/>
            <person name="Fulton R."/>
            <person name="Fronick C."/>
            <person name="O'Laughlin M."/>
            <person name="Miner T."/>
            <person name="Herter B."/>
            <person name="Rosa B.A."/>
            <person name="Cordes M."/>
            <person name="Tomlinson C."/>
            <person name="Wollam A."/>
            <person name="Palsikar V.B."/>
            <person name="Mardis E.R."/>
            <person name="Wilson R.K."/>
        </authorList>
    </citation>
    <scope>NUCLEOTIDE SEQUENCE [LARGE SCALE GENOMIC DNA]</scope>
    <source>
        <strain evidence="9">DNF00896</strain>
    </source>
</reference>
<dbReference type="PROSITE" id="PS00092">
    <property type="entry name" value="N6_MTASE"/>
    <property type="match status" value="1"/>
</dbReference>
<dbReference type="SUPFAM" id="SSF53335">
    <property type="entry name" value="S-adenosyl-L-methionine-dependent methyltransferases"/>
    <property type="match status" value="1"/>
</dbReference>
<feature type="domain" description="Release factor glutamine methyltransferase N-terminal" evidence="7">
    <location>
        <begin position="6"/>
        <end position="75"/>
    </location>
</feature>
<accession>A0A133ZPG8</accession>
<dbReference type="InterPro" id="IPR019874">
    <property type="entry name" value="RF_methyltr_PrmC"/>
</dbReference>
<dbReference type="InterPro" id="IPR040758">
    <property type="entry name" value="PrmC_N"/>
</dbReference>
<dbReference type="Pfam" id="PF05175">
    <property type="entry name" value="MTS"/>
    <property type="match status" value="1"/>
</dbReference>
<keyword evidence="9" id="KW-1185">Reference proteome</keyword>
<dbReference type="CDD" id="cd02440">
    <property type="entry name" value="AdoMet_MTases"/>
    <property type="match status" value="1"/>
</dbReference>
<dbReference type="EMBL" id="LSDA01000091">
    <property type="protein sequence ID" value="KXB57331.1"/>
    <property type="molecule type" value="Genomic_DNA"/>
</dbReference>